<dbReference type="Gene3D" id="2.130.10.10">
    <property type="entry name" value="YVTN repeat-like/Quinoprotein amine dehydrogenase"/>
    <property type="match status" value="1"/>
</dbReference>
<organism evidence="4 5">
    <name type="scientific">Carnegiea gigantea</name>
    <dbReference type="NCBI Taxonomy" id="171969"/>
    <lineage>
        <taxon>Eukaryota</taxon>
        <taxon>Viridiplantae</taxon>
        <taxon>Streptophyta</taxon>
        <taxon>Embryophyta</taxon>
        <taxon>Tracheophyta</taxon>
        <taxon>Spermatophyta</taxon>
        <taxon>Magnoliopsida</taxon>
        <taxon>eudicotyledons</taxon>
        <taxon>Gunneridae</taxon>
        <taxon>Pentapetalae</taxon>
        <taxon>Caryophyllales</taxon>
        <taxon>Cactineae</taxon>
        <taxon>Cactaceae</taxon>
        <taxon>Cactoideae</taxon>
        <taxon>Echinocereeae</taxon>
        <taxon>Carnegiea</taxon>
    </lineage>
</organism>
<dbReference type="InterPro" id="IPR052416">
    <property type="entry name" value="GTF3C_component"/>
</dbReference>
<comment type="caution">
    <text evidence="4">The sequence shown here is derived from an EMBL/GenBank/DDBJ whole genome shotgun (WGS) entry which is preliminary data.</text>
</comment>
<dbReference type="GO" id="GO:0006383">
    <property type="term" value="P:transcription by RNA polymerase III"/>
    <property type="evidence" value="ECO:0007669"/>
    <property type="project" value="TreeGrafter"/>
</dbReference>
<protein>
    <submittedName>
        <fullName evidence="4">Uncharacterized protein</fullName>
    </submittedName>
</protein>
<dbReference type="InterPro" id="IPR036322">
    <property type="entry name" value="WD40_repeat_dom_sf"/>
</dbReference>
<name>A0A9Q1KIM5_9CARY</name>
<dbReference type="AlphaFoldDB" id="A0A9Q1KIM5"/>
<keyword evidence="3" id="KW-0539">Nucleus</keyword>
<proteinExistence type="predicted"/>
<dbReference type="EMBL" id="JAKOGI010000102">
    <property type="protein sequence ID" value="KAJ8444275.1"/>
    <property type="molecule type" value="Genomic_DNA"/>
</dbReference>
<dbReference type="PANTHER" id="PTHR15052">
    <property type="entry name" value="RNA POLYMERASE III TRANSCRIPTION INITIATION FACTOR COMPLEX SUBUNIT"/>
    <property type="match status" value="1"/>
</dbReference>
<dbReference type="OrthoDB" id="4703at2759"/>
<keyword evidence="5" id="KW-1185">Reference proteome</keyword>
<gene>
    <name evidence="4" type="ORF">Cgig2_024601</name>
</gene>
<dbReference type="PANTHER" id="PTHR15052:SF2">
    <property type="entry name" value="GENERAL TRANSCRIPTION FACTOR 3C POLYPEPTIDE 2"/>
    <property type="match status" value="1"/>
</dbReference>
<evidence type="ECO:0000256" key="3">
    <source>
        <dbReference type="ARBA" id="ARBA00023242"/>
    </source>
</evidence>
<keyword evidence="2" id="KW-0804">Transcription</keyword>
<evidence type="ECO:0000256" key="2">
    <source>
        <dbReference type="ARBA" id="ARBA00023163"/>
    </source>
</evidence>
<evidence type="ECO:0000313" key="4">
    <source>
        <dbReference type="EMBL" id="KAJ8444275.1"/>
    </source>
</evidence>
<evidence type="ECO:0000256" key="1">
    <source>
        <dbReference type="ARBA" id="ARBA00004123"/>
    </source>
</evidence>
<dbReference type="Proteomes" id="UP001153076">
    <property type="component" value="Unassembled WGS sequence"/>
</dbReference>
<reference evidence="4" key="1">
    <citation type="submission" date="2022-04" db="EMBL/GenBank/DDBJ databases">
        <title>Carnegiea gigantea Genome sequencing and assembly v2.</title>
        <authorList>
            <person name="Copetti D."/>
            <person name="Sanderson M.J."/>
            <person name="Burquez A."/>
            <person name="Wojciechowski M.F."/>
        </authorList>
    </citation>
    <scope>NUCLEOTIDE SEQUENCE</scope>
    <source>
        <strain evidence="4">SGP5-SGP5p</strain>
        <tissue evidence="4">Aerial part</tissue>
    </source>
</reference>
<dbReference type="InterPro" id="IPR015943">
    <property type="entry name" value="WD40/YVTN_repeat-like_dom_sf"/>
</dbReference>
<dbReference type="GO" id="GO:0005634">
    <property type="term" value="C:nucleus"/>
    <property type="evidence" value="ECO:0007669"/>
    <property type="project" value="UniProtKB-SubCell"/>
</dbReference>
<evidence type="ECO:0000313" key="5">
    <source>
        <dbReference type="Proteomes" id="UP001153076"/>
    </source>
</evidence>
<sequence length="152" mass="17005">MNSVYYVLSLTIPSLGLLVKFERITMTSFMLRCSDPFRALWDANPSQRFIYGLDWLPDPRCVLMSYDDGTLGMVSLLRAAYNVPVTGEPFIGTLQQGVHSCSCSSYAIWSIHVSQITEMVVYCCTDGTVLYFQVSVASSSIKFHYACAYLCS</sequence>
<accession>A0A9Q1KIM5</accession>
<comment type="subcellular location">
    <subcellularLocation>
        <location evidence="1">Nucleus</location>
    </subcellularLocation>
</comment>
<dbReference type="GO" id="GO:0000127">
    <property type="term" value="C:transcription factor TFIIIC complex"/>
    <property type="evidence" value="ECO:0007669"/>
    <property type="project" value="TreeGrafter"/>
</dbReference>
<dbReference type="SUPFAM" id="SSF50978">
    <property type="entry name" value="WD40 repeat-like"/>
    <property type="match status" value="1"/>
</dbReference>